<name>A0A5J5L1M0_9MICC</name>
<keyword evidence="5 7" id="KW-0472">Membrane</keyword>
<feature type="transmembrane region" description="Helical" evidence="7">
    <location>
        <begin position="366"/>
        <end position="384"/>
    </location>
</feature>
<feature type="transmembrane region" description="Helical" evidence="7">
    <location>
        <begin position="242"/>
        <end position="263"/>
    </location>
</feature>
<keyword evidence="2" id="KW-1003">Cell membrane</keyword>
<feature type="transmembrane region" description="Helical" evidence="7">
    <location>
        <begin position="195"/>
        <end position="221"/>
    </location>
</feature>
<dbReference type="GO" id="GO:0005886">
    <property type="term" value="C:plasma membrane"/>
    <property type="evidence" value="ECO:0007669"/>
    <property type="project" value="UniProtKB-SubCell"/>
</dbReference>
<evidence type="ECO:0000259" key="8">
    <source>
        <dbReference type="Pfam" id="PF12698"/>
    </source>
</evidence>
<gene>
    <name evidence="9" type="ORF">FCK90_01625</name>
</gene>
<dbReference type="RefSeq" id="WP_158032528.1">
    <property type="nucleotide sequence ID" value="NZ_ML708610.1"/>
</dbReference>
<evidence type="ECO:0000256" key="6">
    <source>
        <dbReference type="SAM" id="MobiDB-lite"/>
    </source>
</evidence>
<feature type="domain" description="ABC-2 type transporter transmembrane" evidence="8">
    <location>
        <begin position="48"/>
        <end position="384"/>
    </location>
</feature>
<evidence type="ECO:0000313" key="9">
    <source>
        <dbReference type="EMBL" id="KAA9395723.1"/>
    </source>
</evidence>
<proteinExistence type="predicted"/>
<evidence type="ECO:0000256" key="3">
    <source>
        <dbReference type="ARBA" id="ARBA00022692"/>
    </source>
</evidence>
<evidence type="ECO:0000256" key="4">
    <source>
        <dbReference type="ARBA" id="ARBA00022989"/>
    </source>
</evidence>
<feature type="transmembrane region" description="Helical" evidence="7">
    <location>
        <begin position="321"/>
        <end position="346"/>
    </location>
</feature>
<feature type="transmembrane region" description="Helical" evidence="7">
    <location>
        <begin position="49"/>
        <end position="70"/>
    </location>
</feature>
<keyword evidence="3 7" id="KW-0812">Transmembrane</keyword>
<dbReference type="EMBL" id="SZWF01000001">
    <property type="protein sequence ID" value="KAA9395723.1"/>
    <property type="molecule type" value="Genomic_DNA"/>
</dbReference>
<feature type="transmembrane region" description="Helical" evidence="7">
    <location>
        <begin position="283"/>
        <end position="309"/>
    </location>
</feature>
<dbReference type="AlphaFoldDB" id="A0A5J5L1M0"/>
<sequence>MSTLSPETRQDAGDPRPGATSAPPIDRHVSHPWLIVLTREILVKVRDKAFIFSTLFTLVVIVGMVLFNAFMANRTQDFSIATDSDAGTQLVQTAGAMLSGDDEMTAEQVTRDEARQLVADEEADAAIYQEDGRWVILADSQLDGALDNTLTAAVNEYTMAANAQAAGITPEQLREGAQFEIEYLSGGNDRGFATYIMRFVFAMLFYMSAVIFGMAIANSVLEEKQNRVVEILATAIPIRQLLYGKILGNCILAFAQIALYAGAGLLTANIAGVTGEFGWALEAAGWFIVFFVFGFAAQATIWAVLGSLASRSEDLQSNTTAITMILVAGMFAGILAQGPWLAVASYVPIISSIAMPVRMLEGQAQMWEPFVALAVCLAFGWFMVRLGEKVYQRAVFQGGRSLSWRQALKLEQ</sequence>
<dbReference type="GO" id="GO:0140359">
    <property type="term" value="F:ABC-type transporter activity"/>
    <property type="evidence" value="ECO:0007669"/>
    <property type="project" value="InterPro"/>
</dbReference>
<evidence type="ECO:0000313" key="10">
    <source>
        <dbReference type="Proteomes" id="UP000325957"/>
    </source>
</evidence>
<keyword evidence="4 7" id="KW-1133">Transmembrane helix</keyword>
<evidence type="ECO:0000256" key="5">
    <source>
        <dbReference type="ARBA" id="ARBA00023136"/>
    </source>
</evidence>
<feature type="region of interest" description="Disordered" evidence="6">
    <location>
        <begin position="1"/>
        <end position="25"/>
    </location>
</feature>
<dbReference type="OrthoDB" id="3268959at2"/>
<evidence type="ECO:0000256" key="2">
    <source>
        <dbReference type="ARBA" id="ARBA00022475"/>
    </source>
</evidence>
<dbReference type="Pfam" id="PF12698">
    <property type="entry name" value="ABC2_membrane_3"/>
    <property type="match status" value="1"/>
</dbReference>
<dbReference type="InterPro" id="IPR013525">
    <property type="entry name" value="ABC2_TM"/>
</dbReference>
<protein>
    <submittedName>
        <fullName evidence="9">ABC transporter permease</fullName>
    </submittedName>
</protein>
<organism evidence="9 10">
    <name type="scientific">Kocuria coralli</name>
    <dbReference type="NCBI Taxonomy" id="1461025"/>
    <lineage>
        <taxon>Bacteria</taxon>
        <taxon>Bacillati</taxon>
        <taxon>Actinomycetota</taxon>
        <taxon>Actinomycetes</taxon>
        <taxon>Micrococcales</taxon>
        <taxon>Micrococcaceae</taxon>
        <taxon>Kocuria</taxon>
    </lineage>
</organism>
<comment type="subcellular location">
    <subcellularLocation>
        <location evidence="1">Cell membrane</location>
        <topology evidence="1">Multi-pass membrane protein</topology>
    </subcellularLocation>
</comment>
<keyword evidence="10" id="KW-1185">Reference proteome</keyword>
<dbReference type="PANTHER" id="PTHR30294">
    <property type="entry name" value="MEMBRANE COMPONENT OF ABC TRANSPORTER YHHJ-RELATED"/>
    <property type="match status" value="1"/>
</dbReference>
<dbReference type="InterPro" id="IPR051449">
    <property type="entry name" value="ABC-2_transporter_component"/>
</dbReference>
<accession>A0A5J5L1M0</accession>
<evidence type="ECO:0000256" key="1">
    <source>
        <dbReference type="ARBA" id="ARBA00004651"/>
    </source>
</evidence>
<comment type="caution">
    <text evidence="9">The sequence shown here is derived from an EMBL/GenBank/DDBJ whole genome shotgun (WGS) entry which is preliminary data.</text>
</comment>
<dbReference type="Proteomes" id="UP000325957">
    <property type="component" value="Unassembled WGS sequence"/>
</dbReference>
<reference evidence="9 10" key="1">
    <citation type="submission" date="2019-05" db="EMBL/GenBank/DDBJ databases">
        <title>Kocuria coralli sp. nov., a novel actinobacterium isolated from coral reef seawater.</title>
        <authorList>
            <person name="Li J."/>
        </authorList>
    </citation>
    <scope>NUCLEOTIDE SEQUENCE [LARGE SCALE GENOMIC DNA]</scope>
    <source>
        <strain evidence="9 10">SCSIO 13007</strain>
    </source>
</reference>
<evidence type="ECO:0000256" key="7">
    <source>
        <dbReference type="SAM" id="Phobius"/>
    </source>
</evidence>
<dbReference type="PANTHER" id="PTHR30294:SF29">
    <property type="entry name" value="MULTIDRUG ABC TRANSPORTER PERMEASE YBHS-RELATED"/>
    <property type="match status" value="1"/>
</dbReference>